<gene>
    <name evidence="3" type="ORF">GH714_015935</name>
</gene>
<feature type="signal peptide" evidence="1">
    <location>
        <begin position="1"/>
        <end position="19"/>
    </location>
</feature>
<name>A0A6A6LL16_HEVBR</name>
<dbReference type="FunFam" id="3.40.50.1820:FF:000270">
    <property type="entry name" value="Alpha/beta-Hydrolases superfamily protein"/>
    <property type="match status" value="2"/>
</dbReference>
<feature type="domain" description="AB hydrolase-1" evidence="2">
    <location>
        <begin position="66"/>
        <end position="328"/>
    </location>
</feature>
<dbReference type="Pfam" id="PF12697">
    <property type="entry name" value="Abhydrolase_6"/>
    <property type="match status" value="2"/>
</dbReference>
<dbReference type="InterPro" id="IPR029058">
    <property type="entry name" value="AB_hydrolase_fold"/>
</dbReference>
<feature type="domain" description="AB hydrolase-1" evidence="2">
    <location>
        <begin position="393"/>
        <end position="652"/>
    </location>
</feature>
<evidence type="ECO:0000313" key="3">
    <source>
        <dbReference type="EMBL" id="KAF2300803.1"/>
    </source>
</evidence>
<dbReference type="AlphaFoldDB" id="A0A6A6LL16"/>
<keyword evidence="4" id="KW-1185">Reference proteome</keyword>
<evidence type="ECO:0000259" key="2">
    <source>
        <dbReference type="Pfam" id="PF12697"/>
    </source>
</evidence>
<dbReference type="SUPFAM" id="SSF53474">
    <property type="entry name" value="alpha/beta-Hydrolases"/>
    <property type="match status" value="2"/>
</dbReference>
<dbReference type="Gene3D" id="3.40.50.1820">
    <property type="entry name" value="alpha/beta hydrolase"/>
    <property type="match status" value="2"/>
</dbReference>
<dbReference type="PANTHER" id="PTHR45763:SF21">
    <property type="entry name" value="ALPHA_BETA-HYDROLASES SUPERFAMILY PROTEIN"/>
    <property type="match status" value="1"/>
</dbReference>
<dbReference type="PANTHER" id="PTHR45763">
    <property type="entry name" value="HYDROLASE, ALPHA/BETA FOLD FAMILY PROTEIN, EXPRESSED-RELATED"/>
    <property type="match status" value="1"/>
</dbReference>
<comment type="caution">
    <text evidence="3">The sequence shown here is derived from an EMBL/GenBank/DDBJ whole genome shotgun (WGS) entry which is preliminary data.</text>
</comment>
<organism evidence="3 4">
    <name type="scientific">Hevea brasiliensis</name>
    <name type="common">Para rubber tree</name>
    <name type="synonym">Siphonia brasiliensis</name>
    <dbReference type="NCBI Taxonomy" id="3981"/>
    <lineage>
        <taxon>Eukaryota</taxon>
        <taxon>Viridiplantae</taxon>
        <taxon>Streptophyta</taxon>
        <taxon>Embryophyta</taxon>
        <taxon>Tracheophyta</taxon>
        <taxon>Spermatophyta</taxon>
        <taxon>Magnoliopsida</taxon>
        <taxon>eudicotyledons</taxon>
        <taxon>Gunneridae</taxon>
        <taxon>Pentapetalae</taxon>
        <taxon>rosids</taxon>
        <taxon>fabids</taxon>
        <taxon>Malpighiales</taxon>
        <taxon>Euphorbiaceae</taxon>
        <taxon>Crotonoideae</taxon>
        <taxon>Micrandreae</taxon>
        <taxon>Hevea</taxon>
    </lineage>
</organism>
<feature type="chain" id="PRO_5025664973" description="AB hydrolase-1 domain-containing protein" evidence="1">
    <location>
        <begin position="20"/>
        <end position="672"/>
    </location>
</feature>
<reference evidence="3 4" key="1">
    <citation type="journal article" date="2020" name="Mol. Plant">
        <title>The Chromosome-Based Rubber Tree Genome Provides New Insights into Spurge Genome Evolution and Rubber Biosynthesis.</title>
        <authorList>
            <person name="Liu J."/>
            <person name="Shi C."/>
            <person name="Shi C.C."/>
            <person name="Li W."/>
            <person name="Zhang Q.J."/>
            <person name="Zhang Y."/>
            <person name="Li K."/>
            <person name="Lu H.F."/>
            <person name="Shi C."/>
            <person name="Zhu S.T."/>
            <person name="Xiao Z.Y."/>
            <person name="Nan H."/>
            <person name="Yue Y."/>
            <person name="Zhu X.G."/>
            <person name="Wu Y."/>
            <person name="Hong X.N."/>
            <person name="Fan G.Y."/>
            <person name="Tong Y."/>
            <person name="Zhang D."/>
            <person name="Mao C.L."/>
            <person name="Liu Y.L."/>
            <person name="Hao S.J."/>
            <person name="Liu W.Q."/>
            <person name="Lv M.Q."/>
            <person name="Zhang H.B."/>
            <person name="Liu Y."/>
            <person name="Hu-Tang G.R."/>
            <person name="Wang J.P."/>
            <person name="Wang J.H."/>
            <person name="Sun Y.H."/>
            <person name="Ni S.B."/>
            <person name="Chen W.B."/>
            <person name="Zhang X.C."/>
            <person name="Jiao Y.N."/>
            <person name="Eichler E.E."/>
            <person name="Li G.H."/>
            <person name="Liu X."/>
            <person name="Gao L.Z."/>
        </authorList>
    </citation>
    <scope>NUCLEOTIDE SEQUENCE [LARGE SCALE GENOMIC DNA]</scope>
    <source>
        <strain evidence="4">cv. GT1</strain>
        <tissue evidence="3">Leaf</tissue>
    </source>
</reference>
<sequence length="672" mass="77259">MLAPIAVAVSAGLLGWVYQALKPPHPKICGSPGGPPVTSPRVKLSDGRHLAYREMGVPKEEAKHKIIVIHGFDSSKDLNLPVSQELIEELSMYFLFFDRAGYGESDPFPKRTVKSEAYDIQELADKLQIGPKFYIIGVSMGAYPIYGCLKYIPQRLAGASLVVPFVHYWWPCLPANVSREGFQRLQKCDQWTFRIAHRAPWLFYWWMTQKWFPSLSIMAGNMAIFCPQDLEMIKKLSETPSVGLEKVRQQGVQESLHRDIIAGYAKWEFDPLDISNPFPNNEGSVHIWQGYEDRIIPYQINRYISEKLPWIRYHEVPDTGHLLIFRRMFAAAAAVLAVCVVALGYKRIKPPPPKVCGSPNGPPITSPRIKLSDGRHLSYRERGVPKEIAKYKVILVHGFDSSKDIYLPLSQEVMEELSVYVLTFDRAGYGESDPNPKRSVKSEAFDIQELADQLHLGPKFHVIGVSIGTHSIWACLKYIPHRLAGVTLVVPVINFWWPSFPPKLAKEVFRKQLKRDQVKLSIAHYIPTLVYWWMTQKLFPYSSIMQRHPILLNRRDLETIKQMSQVPNPDEHKVRQQGVHESLHRDMIVHFGKWEFDPMKLKNPFPDNEACVYLWEGHEDKLVPFELQRYVAQKLPWIKYHEVPDGGHLMIHEKGLCEAIFRELLLGEEPSF</sequence>
<evidence type="ECO:0000256" key="1">
    <source>
        <dbReference type="SAM" id="SignalP"/>
    </source>
</evidence>
<protein>
    <recommendedName>
        <fullName evidence="2">AB hydrolase-1 domain-containing protein</fullName>
    </recommendedName>
</protein>
<evidence type="ECO:0000313" key="4">
    <source>
        <dbReference type="Proteomes" id="UP000467840"/>
    </source>
</evidence>
<dbReference type="Proteomes" id="UP000467840">
    <property type="component" value="Chromosome 4"/>
</dbReference>
<accession>A0A6A6LL16</accession>
<dbReference type="InterPro" id="IPR000073">
    <property type="entry name" value="AB_hydrolase_1"/>
</dbReference>
<keyword evidence="1" id="KW-0732">Signal</keyword>
<dbReference type="EMBL" id="JAAGAX010000010">
    <property type="protein sequence ID" value="KAF2300803.1"/>
    <property type="molecule type" value="Genomic_DNA"/>
</dbReference>
<proteinExistence type="predicted"/>